<dbReference type="Gene3D" id="3.30.1300.30">
    <property type="entry name" value="GSPII I/J protein-like"/>
    <property type="match status" value="1"/>
</dbReference>
<feature type="domain" description="Trimeric autotransporter adhesin YadA-like head" evidence="14">
    <location>
        <begin position="1575"/>
        <end position="1598"/>
    </location>
</feature>
<reference evidence="17 18" key="1">
    <citation type="submission" date="2014-11" db="EMBL/GenBank/DDBJ databases">
        <title>Pan-genome of Gallibacterium spp.</title>
        <authorList>
            <person name="Kudirkiene E."/>
            <person name="Bojesen A.M."/>
        </authorList>
    </citation>
    <scope>NUCLEOTIDE SEQUENCE [LARGE SCALE GENOMIC DNA]</scope>
    <source>
        <strain evidence="17 18">59/S3/89</strain>
    </source>
</reference>
<dbReference type="Gene3D" id="6.10.250.2040">
    <property type="match status" value="1"/>
</dbReference>
<feature type="domain" description="Trimeric autotransporter adhesin YadA-like C-terminal membrane anchor" evidence="13">
    <location>
        <begin position="4383"/>
        <end position="4443"/>
    </location>
</feature>
<evidence type="ECO:0000256" key="6">
    <source>
        <dbReference type="ARBA" id="ARBA00022692"/>
    </source>
</evidence>
<evidence type="ECO:0000256" key="11">
    <source>
        <dbReference type="SAM" id="Coils"/>
    </source>
</evidence>
<evidence type="ECO:0000313" key="17">
    <source>
        <dbReference type="EMBL" id="OBX04581.1"/>
    </source>
</evidence>
<keyword evidence="11" id="KW-0175">Coiled coil</keyword>
<feature type="domain" description="Trimeric autotransporter adhesin YadA-like stalk" evidence="15">
    <location>
        <begin position="730"/>
        <end position="769"/>
    </location>
</feature>
<dbReference type="RefSeq" id="WP_065237349.1">
    <property type="nucleotide sequence ID" value="NZ_JTJR01000023.1"/>
</dbReference>
<feature type="domain" description="Trimeric autotransporter adhesin YadA-like head" evidence="14">
    <location>
        <begin position="1525"/>
        <end position="1550"/>
    </location>
</feature>
<feature type="coiled-coil region" evidence="11">
    <location>
        <begin position="850"/>
        <end position="889"/>
    </location>
</feature>
<dbReference type="Pfam" id="PF03895">
    <property type="entry name" value="YadA_anchor"/>
    <property type="match status" value="1"/>
</dbReference>
<feature type="domain" description="Trimeric autotransporter adhesin YadA-like head" evidence="14">
    <location>
        <begin position="946"/>
        <end position="968"/>
    </location>
</feature>
<evidence type="ECO:0000259" key="15">
    <source>
        <dbReference type="Pfam" id="PF05662"/>
    </source>
</evidence>
<dbReference type="GO" id="GO:0009279">
    <property type="term" value="C:cell outer membrane"/>
    <property type="evidence" value="ECO:0007669"/>
    <property type="project" value="UniProtKB-SubCell"/>
</dbReference>
<evidence type="ECO:0008006" key="19">
    <source>
        <dbReference type="Google" id="ProtNLM"/>
    </source>
</evidence>
<accession>A0A1A7PS56</accession>
<evidence type="ECO:0000259" key="16">
    <source>
        <dbReference type="Pfam" id="PF13018"/>
    </source>
</evidence>
<dbReference type="Pfam" id="PF05658">
    <property type="entry name" value="YadA_head"/>
    <property type="match status" value="10"/>
</dbReference>
<feature type="domain" description="ESPR" evidence="16">
    <location>
        <begin position="1"/>
        <end position="48"/>
    </location>
</feature>
<keyword evidence="4" id="KW-0813">Transport</keyword>
<dbReference type="Gene3D" id="2.60.40.4050">
    <property type="match status" value="1"/>
</dbReference>
<evidence type="ECO:0000256" key="10">
    <source>
        <dbReference type="ARBA" id="ARBA00023237"/>
    </source>
</evidence>
<dbReference type="Proteomes" id="UP000092626">
    <property type="component" value="Unassembled WGS sequence"/>
</dbReference>
<feature type="domain" description="Trimeric autotransporter adhesin YadA-like head" evidence="14">
    <location>
        <begin position="330"/>
        <end position="351"/>
    </location>
</feature>
<evidence type="ECO:0000259" key="14">
    <source>
        <dbReference type="Pfam" id="PF05658"/>
    </source>
</evidence>
<evidence type="ECO:0000256" key="12">
    <source>
        <dbReference type="SAM" id="MobiDB-lite"/>
    </source>
</evidence>
<dbReference type="SUPFAM" id="SSF101967">
    <property type="entry name" value="Adhesin YadA, collagen-binding domain"/>
    <property type="match status" value="10"/>
</dbReference>
<evidence type="ECO:0000256" key="9">
    <source>
        <dbReference type="ARBA" id="ARBA00023136"/>
    </source>
</evidence>
<dbReference type="Pfam" id="PF05662">
    <property type="entry name" value="YadA_stalk"/>
    <property type="match status" value="8"/>
</dbReference>
<comment type="caution">
    <text evidence="17">The sequence shown here is derived from an EMBL/GenBank/DDBJ whole genome shotgun (WGS) entry which is preliminary data.</text>
</comment>
<dbReference type="CDD" id="cd12820">
    <property type="entry name" value="LbR_YadA-like"/>
    <property type="match status" value="5"/>
</dbReference>
<feature type="domain" description="Trimeric autotransporter adhesin YadA-like stalk" evidence="15">
    <location>
        <begin position="2991"/>
        <end position="3029"/>
    </location>
</feature>
<feature type="domain" description="Trimeric autotransporter adhesin YadA-like stalk" evidence="15">
    <location>
        <begin position="1117"/>
        <end position="1156"/>
    </location>
</feature>
<dbReference type="GO" id="GO:0015031">
    <property type="term" value="P:protein transport"/>
    <property type="evidence" value="ECO:0007669"/>
    <property type="project" value="UniProtKB-KW"/>
</dbReference>
<evidence type="ECO:0000256" key="7">
    <source>
        <dbReference type="ARBA" id="ARBA00022729"/>
    </source>
</evidence>
<evidence type="ECO:0000256" key="3">
    <source>
        <dbReference type="ARBA" id="ARBA00005848"/>
    </source>
</evidence>
<feature type="domain" description="Trimeric autotransporter adhesin YadA-like stalk" evidence="15">
    <location>
        <begin position="4332"/>
        <end position="4372"/>
    </location>
</feature>
<keyword evidence="6" id="KW-0812">Transmembrane</keyword>
<feature type="region of interest" description="Disordered" evidence="12">
    <location>
        <begin position="3184"/>
        <end position="3206"/>
    </location>
</feature>
<dbReference type="STRING" id="505345.QV06_06020"/>
<proteinExistence type="inferred from homology"/>
<dbReference type="InterPro" id="IPR008640">
    <property type="entry name" value="Adhesin_Head_dom"/>
</dbReference>
<gene>
    <name evidence="17" type="ORF">QV06_06020</name>
</gene>
<dbReference type="PATRIC" id="fig|505345.6.peg.1224"/>
<evidence type="ECO:0000259" key="13">
    <source>
        <dbReference type="Pfam" id="PF03895"/>
    </source>
</evidence>
<dbReference type="EMBL" id="JTJR01000023">
    <property type="protein sequence ID" value="OBX04581.1"/>
    <property type="molecule type" value="Genomic_DNA"/>
</dbReference>
<feature type="domain" description="Trimeric autotransporter adhesin YadA-like head" evidence="14">
    <location>
        <begin position="1401"/>
        <end position="1426"/>
    </location>
</feature>
<comment type="similarity">
    <text evidence="3">Belongs to the autotransporter-2 (AT-2) (TC 1.B.40) family.</text>
</comment>
<evidence type="ECO:0000256" key="4">
    <source>
        <dbReference type="ARBA" id="ARBA00022448"/>
    </source>
</evidence>
<organism evidence="17 18">
    <name type="scientific">Gallibacterium genomosp. 3</name>
    <dbReference type="NCBI Taxonomy" id="505345"/>
    <lineage>
        <taxon>Bacteria</taxon>
        <taxon>Pseudomonadati</taxon>
        <taxon>Pseudomonadota</taxon>
        <taxon>Gammaproteobacteria</taxon>
        <taxon>Pasteurellales</taxon>
        <taxon>Pasteurellaceae</taxon>
        <taxon>Gallibacterium</taxon>
    </lineage>
</organism>
<evidence type="ECO:0000256" key="1">
    <source>
        <dbReference type="ARBA" id="ARBA00004241"/>
    </source>
</evidence>
<feature type="domain" description="Trimeric autotransporter adhesin YadA-like head" evidence="14">
    <location>
        <begin position="283"/>
        <end position="308"/>
    </location>
</feature>
<keyword evidence="8" id="KW-0653">Protein transport</keyword>
<feature type="domain" description="Trimeric autotransporter adhesin YadA-like head" evidence="14">
    <location>
        <begin position="453"/>
        <end position="477"/>
    </location>
</feature>
<evidence type="ECO:0000256" key="8">
    <source>
        <dbReference type="ARBA" id="ARBA00022927"/>
    </source>
</evidence>
<feature type="domain" description="Trimeric autotransporter adhesin YadA-like head" evidence="14">
    <location>
        <begin position="667"/>
        <end position="689"/>
    </location>
</feature>
<dbReference type="InterPro" id="IPR024973">
    <property type="entry name" value="ESPR"/>
</dbReference>
<dbReference type="SUPFAM" id="SSF54523">
    <property type="entry name" value="Pili subunits"/>
    <property type="match status" value="1"/>
</dbReference>
<dbReference type="Gene3D" id="2.150.10.10">
    <property type="entry name" value="Serralysin-like metalloprotease, C-terminal"/>
    <property type="match status" value="8"/>
</dbReference>
<keyword evidence="5" id="KW-1134">Transmembrane beta strand</keyword>
<protein>
    <recommendedName>
        <fullName evidence="19">Autotransporter adhesin</fullName>
    </recommendedName>
</protein>
<feature type="domain" description="Trimeric autotransporter adhesin YadA-like stalk" evidence="15">
    <location>
        <begin position="1253"/>
        <end position="1293"/>
    </location>
</feature>
<keyword evidence="9" id="KW-0472">Membrane</keyword>
<comment type="subcellular location">
    <subcellularLocation>
        <location evidence="2">Cell outer membrane</location>
    </subcellularLocation>
    <subcellularLocation>
        <location evidence="1">Cell surface</location>
    </subcellularLocation>
</comment>
<dbReference type="GO" id="GO:0009986">
    <property type="term" value="C:cell surface"/>
    <property type="evidence" value="ECO:0007669"/>
    <property type="project" value="UniProtKB-SubCell"/>
</dbReference>
<evidence type="ECO:0000256" key="5">
    <source>
        <dbReference type="ARBA" id="ARBA00022452"/>
    </source>
</evidence>
<feature type="domain" description="Trimeric autotransporter adhesin YadA-like head" evidence="14">
    <location>
        <begin position="129"/>
        <end position="153"/>
    </location>
</feature>
<dbReference type="InterPro" id="IPR008635">
    <property type="entry name" value="Coiled_stalk_dom"/>
</dbReference>
<dbReference type="Gene3D" id="1.20.5.170">
    <property type="match status" value="2"/>
</dbReference>
<dbReference type="Pfam" id="PF13018">
    <property type="entry name" value="ESPR"/>
    <property type="match status" value="1"/>
</dbReference>
<feature type="domain" description="Trimeric autotransporter adhesin YadA-like stalk" evidence="15">
    <location>
        <begin position="2081"/>
        <end position="2106"/>
    </location>
</feature>
<keyword evidence="10" id="KW-0998">Cell outer membrane</keyword>
<dbReference type="InterPro" id="IPR005594">
    <property type="entry name" value="YadA_C"/>
</dbReference>
<feature type="domain" description="Trimeric autotransporter adhesin YadA-like stalk" evidence="15">
    <location>
        <begin position="3498"/>
        <end position="3537"/>
    </location>
</feature>
<feature type="region of interest" description="Disordered" evidence="12">
    <location>
        <begin position="3130"/>
        <end position="3155"/>
    </location>
</feature>
<evidence type="ECO:0000313" key="18">
    <source>
        <dbReference type="Proteomes" id="UP000092626"/>
    </source>
</evidence>
<name>A0A1A7PS56_9PAST</name>
<dbReference type="PANTHER" id="PTHR24637">
    <property type="entry name" value="COLLAGEN"/>
    <property type="match status" value="1"/>
</dbReference>
<keyword evidence="7" id="KW-0732">Signal</keyword>
<dbReference type="InterPro" id="IPR011049">
    <property type="entry name" value="Serralysin-like_metalloprot_C"/>
</dbReference>
<sequence length="4444" mass="458004">MNHIFRVIFDKTRGVFVAVSELTKNHGKAKSEKIVYSSNFSLSRIFSFSAIYTAILVGGFFTTSTPVQAWEWGYGTSGTRVGFDNLWCGDYSDGKSVMLNLNGTRSRDCGAISNQSVAIGYNAGTWNGGTDAVAIGYNAFTNTARSIAIGSEAGTDGSGSAQTVVGAQSRGKGTQSTVVGNFSAASAQSVALGSNVFARGEGSIAIGNDDLIGTLDWTSTAAQEYSVKLPNGSNGTTDVLHNIYADLYANSWFYSDRTKFDASYNTIEARTGKDYRIFSPTLAKGRGSIAIGSRTVAAGDVSTAVGSLSFAFAPKSTAIGIRSFVSEDATGGTAIGEKSNVFASNSVAIGNLTEASNSGTVSYGYKAIAVGKDSIAIGNNVAAATSITNGGDIIRAYSTTDEGSPTQIDEVKKAIIAYFDGSGDTKSKFDTVKEDKVYLTVGSENIKKSSYQGSNAIVLGNRSLALKENGVAVGYGSLVDAENSISVGSYNYIKSLSKNTLVVGLNNRILSGNGTKDKPNVNGYNNTVIGSNNIINLNTGDSLVLGSYSKLGSSSGASLTLGKNISIGDNAYQAIAFGQNATIGNSSNNAAAIGVNANIGESSRRSIAIGVSSNIGNNADNSIAFGYNATINNGASNSLAIGLNTSISENATNSVAFGIGARATVASSLALGNQSIASFANSVALGFQSVTDYTQKDYNTAPWAAEGAIATPTSSKTGVISVGRKGQERRITNVASGALNTDAVNVSQLKTIEDKFQSEINSLKQGGASQYLSIERKNSTSMAGQLAARLEKTDNYQTYVEMRTQLAYLKARKEVNGEVFDETAYNNYANAVDILGALYNEEVANTATSLKATDQAITNAKRQLNGLTGEALENKRAELMQNLQTTIANAQTADAGRTISGALSTAQAEEAKQNTNYNNDGAKGDDSIAVGWKANTQAASNGNVGGKHGVAIGFEASVTGENAIAIGGSEADGNSTIPNKASGKNSIAIGTANTASGEKSIAVGYKNTISGIGSGAFGDPNNVSGIGSYAFGNNNTVSTNDTFVLGNDVTTNAGFGNSVYLGNTSKAIDDTAVSKYGSSYLSETINGFTFNNFANGKATSGQILGIVTIGTDQKTRRLQGVSPGLLAAGSTDAVNGSQLFSIANTLTQKLNDGYTLEGDEGVLNQTDSKSGKAAVGSRITLNTADWTSVKDNAKYSGDNIQTFYQKDDTGNSKITIGVKESPTFKDITAETIGKQGGAELSFNDADITVNNKKVTGLADAALSNSSTDAVTGKQLFTLQGKTVSLSGDTGTTTAKSINDNPSFGIKTGDYLSTNAADDDVTISLDTTSLATKLAENFIKIDGSNVPTKTGNLAAYNAWRNALGIGDGVNWFNVNANAPVAESIPEGTSLTTSNFDKDHSGATGTNSTAIGPFALASGKESVALGKNVRSSATGMVAIGRDITATVAPLTEGSTPQYAIAIGHQAGTKSDNTVNTIGSNSIVIGANAYAGKVESSVVKAAAGATVVGTNSGASGNFATALGANAEAQGNMSLAVGRGTVAAGVSSIAIGSGTGDNVTTAAASNTIAIGAVAKAITEGATALGASAQAVGGNSTAVGSGSIARGLDSGAFGKSNTVEAQRGYAFGISNTVGDSDSLAFGQENTISGFESVAIGKKNTIAATADRSGVWGTAEGTSTDTFSTVAGHDSYAIGNSNNVTTDANWTFVLGNNVTANKQSSVYLGDRVGFVGSEKSKGTDTYSEQAIGDITYKTFADAGKIAGIATIGSDDQTRRLQGVAPGLISATSTDAINGSQLFATNTVLSNVAKSVKDNFGTDATIDATGTITFTNIGGTGKGTIHEAIAASREVVETVDNGGLTVDSSNQVSGAKKYTVKIEDTLKAKIDNLPTNVTDELAKKANKTLDNLTDAGKTVITDLVDIQKKDGSIDGLTIESSVDDATKKKTFKVGITEEVIKQAAGTTNLATDYAKADASNISDSNITKWQDKLGTIQFTGDAGNSKSVKLGDTIKIYGQSTTDNAQAGYTKNNIQVFGGENGLFIQLAKNLSGLGTVTANTVTATTFKLGNANNAPTLTADNGNIKVSDGAKITNLTKGVEDKDAATVEQVKDVTLAFTTDSKTTGTTDTTTAVKGKVKLSEQSLALNGTDGYITTSTTENSQAVTIDLAQTLKTKLGKLDNLADNANETYATKTEINNLSSTLNFDGDKSSTGSVDLKTQQFAVKGTENEIETTANGQNLTIKLAEAITNKLKDIDNKANKTDVDAKADTGLSNLTNDGKNVITGLVNVIRKTGSSDKLTVSSKVDETSKVKTFEINLDDSNYANISLSNIDNTAKDTITGLVSGSVKTGDSSKYLSVENTGGSNGAAKKIVVGLSDDAITKLDKIDTSIQKAADSAKKIYLTANTDKTNDQTLGQTGDINFGVKGDNTTISTSGSGSDITIKVKDGGINTTQLANGAVTEAKLDSTLAGKINSGLTFAGNTGTAFNRTLGSTVNIKGIENGYITTSAATDTITIDLNQTVKDKLNNLATNPNATYAKLDASNITGENQTKWREALGGIGFSADSGTATTRKLGETLAIKGQNGYIQTKSEDGKIVVELTETAKAKLDNVNGATADSTQTIALVDQKDKSTATQTLAQNGGIKLKIANGDDSIVTEADTTTSTVKVKVKDGGINTAKLANNAVTKDKLADDAVETSKIKDGAVTTAKLANDAVTKDKLANDAVETSKIKNSAVTGDKIANGAITAEKLAPDFKTNVEKAIALKDQKIKLTGDSDSKTDDQTLGQAGGISFAINGDDDVVTKASAAKVDLSINKNESITEANKTSTRVATTKAVYDAILAAKAVVEAKADATGADNLIEVEKVAGTGIAKDTFKVSLTKENLVTNLADTFAKKDATGLSNNDIAKWKKALSIENVSNTSSLTYRANSTADADAKTVAFDKGLDFIGDKNITTSIEDEGKVNFALKDTLTGITNITNGSKVDDTGVTTLNISDAGLTLNDKNIKGVKAGSDDSDAVNVAQLKALATTLGGSVDNNGNVTAPTFNTKVEGSGKGSAPTTTKSAIDDLITAVNKGLNFGADLEDPTNKKLGGRVDIKSGDIVDNNINYKAKNLKTKVSDGNILIGLSEAPEFKSINLSPDGTNKITLTPDDKGNLTISKSPAGEDGDSKVVLKGIKDGDSSDSAVTKGTFDELKNKIVSNDPLNGKDGANGLPGKDGLNGKTLSDKVEALRDGVAGNVVYTKADGTRLVFDHTDGKYYELDPATGKKKADAQAVPADQVILSSVNPDGTTTKSVTLGNLASALGVNLEAAPLAAVTNDDAKAKVTSLLTNTDKASLSKAATAADLQVLARAGLDFTADDNKTVHKNLGEKLAILGQSTGTGTDKKSYIETSIEDGKINIKLSDEVKAKLDGISGDGKLVYKANGNGIDGKDGVNKISLAEGLNFSNGTNTTATIEENGVVKYSVNPVLKGITSVGNGEGANEAKLTFNAGTSAGENGEPAAVAPSISANNVKLTGLANGDIAKGSTDAITGDQFNTLAEKIGIAKDGTNGINGIDGYDGKAGKAGDIGQRGVPGQHGLNGADGLPLVGPAGKDGLNGTTIVNKVQSLRDGVAGTLVYTDTNGNRVLAENGKYYDTSVVGNKVKANDGLWYDANKVNTDGSVNDKEAKGSTLAQLNEASKTAGTGDKSLSNDKVILSAVNPDGETTSPVTIANLKDNLAEVTLTEEEVNSALTDLGLDLESVTETQKASVKSKLAGKKASSEVAKLLNVDGTDKSLSRAVTLRDLQTVAQAGLTFVGNDNVNIHRPLGTTFKIIGAAGLTYTTETKPTDNTVESTKAYASDYSASNLITHQDGDETLRIEIKKLPHFEGIVINGTDGDDGANGKGKDGFIGVNDKGEVVIINGVDGKNGKNSDKGLDGKDGSKIITKKDLIGEEAAIKLTYSANDKGKDDAIEKANTSLDKGLNFVDGNNTTASIDKDGNIKYDLNKDLSGINSISSGKAKDNDGKDKDNSVEAKITLTPGEKGQDAEGNEIITKAPTVDVGNSRITNVAKPKEDSDAANKGYVDNEIGKVKTNLEKVGETATEAKTLAEKGLNIATNKDDAQKMALGDTIRVESGSNVKVSEVSTDKDTDSGVTTFKYTINVKGIPMTYVDKAGKPLVQVGDDFYHLNKQGLPDFVAGTVATTEIGGIKAVKDPTKLNDQAISDDALATVEVADGKVQSGKVENTKRSKQAVNGGQLADLLGKDATVQNGKTVVETIGGTKANNLNDAIAEVKSDAAAAKTEVKVKGKNLSIDTTKGDNKNTIYTLQVSNTPEFDKVTIGGKVSMTASTDKDGTNVLNVGEDTPNRIRGVADGVAPTDAVNRHQLDMTTNNLDRKINQVSRDANAGTASAMAVAGLPQANQAGYNMISVASGYYGGENAVAIGISKVSDNGKVIFKVSGTSNSQGKMGMNAGVGYQWR</sequence>
<feature type="domain" description="Trimeric autotransporter adhesin YadA-like stalk" evidence="15">
    <location>
        <begin position="1769"/>
        <end position="1811"/>
    </location>
</feature>
<feature type="domain" description="Trimeric autotransporter adhesin YadA-like head" evidence="14">
    <location>
        <begin position="981"/>
        <end position="1006"/>
    </location>
</feature>
<dbReference type="InterPro" id="IPR045584">
    <property type="entry name" value="Pilin-like"/>
</dbReference>
<evidence type="ECO:0000256" key="2">
    <source>
        <dbReference type="ARBA" id="ARBA00004442"/>
    </source>
</evidence>